<organism evidence="3 4">
    <name type="scientific">Thalassotalea fonticola</name>
    <dbReference type="NCBI Taxonomy" id="3065649"/>
    <lineage>
        <taxon>Bacteria</taxon>
        <taxon>Pseudomonadati</taxon>
        <taxon>Pseudomonadota</taxon>
        <taxon>Gammaproteobacteria</taxon>
        <taxon>Alteromonadales</taxon>
        <taxon>Colwelliaceae</taxon>
        <taxon>Thalassotalea</taxon>
    </lineage>
</organism>
<accession>A0ABZ0GLK1</accession>
<feature type="domain" description="Dystroglycan-type cadherin-like" evidence="2">
    <location>
        <begin position="135"/>
        <end position="220"/>
    </location>
</feature>
<evidence type="ECO:0000313" key="3">
    <source>
        <dbReference type="EMBL" id="WOH36589.1"/>
    </source>
</evidence>
<dbReference type="Gene3D" id="2.60.40.10">
    <property type="entry name" value="Immunoglobulins"/>
    <property type="match status" value="3"/>
</dbReference>
<evidence type="ECO:0000313" key="4">
    <source>
        <dbReference type="Proteomes" id="UP001301442"/>
    </source>
</evidence>
<sequence>MKKQIKITITALLLQCLVACGGDNSSEPSQQTNNAPILSVEFTEAVVSETFSSAISIFDADGDALTLSIENQPQWLILDGENQRLSGTPQAGDEGLFSDIILTVSDGTDSTELLFEITVLPGEMATNQPPTVDLVVTSMLVGQYYQFTPQIYDADGDKLTLTLANAPSWLLIDSEQNFLYGTAQPSDEGIYKDIRLMVSDGTDSTELLFEIAVLPIENTTNQPPTIELVVTSMLAGQYYQFIPQIYDADGDKLTLNLANAPSWLLIDSEQSLIYGTAQDIDEGIFENISLTVSDGENTAQVNFDIEVIAPVPLPAMISCE</sequence>
<feature type="domain" description="Dystroglycan-type cadherin-like" evidence="2">
    <location>
        <begin position="229"/>
        <end position="314"/>
    </location>
</feature>
<feature type="chain" id="PRO_5046684410" evidence="1">
    <location>
        <begin position="22"/>
        <end position="320"/>
    </location>
</feature>
<dbReference type="SUPFAM" id="SSF49313">
    <property type="entry name" value="Cadherin-like"/>
    <property type="match status" value="3"/>
</dbReference>
<gene>
    <name evidence="3" type="ORF">RI844_14590</name>
</gene>
<dbReference type="SMART" id="SM00736">
    <property type="entry name" value="CADG"/>
    <property type="match status" value="3"/>
</dbReference>
<name>A0ABZ0GLK1_9GAMM</name>
<dbReference type="PANTHER" id="PTHR21559:SF21">
    <property type="entry name" value="DYSTROGLYCAN 1"/>
    <property type="match status" value="1"/>
</dbReference>
<evidence type="ECO:0000256" key="1">
    <source>
        <dbReference type="SAM" id="SignalP"/>
    </source>
</evidence>
<dbReference type="InterPro" id="IPR015919">
    <property type="entry name" value="Cadherin-like_sf"/>
</dbReference>
<evidence type="ECO:0000259" key="2">
    <source>
        <dbReference type="SMART" id="SM00736"/>
    </source>
</evidence>
<protein>
    <submittedName>
        <fullName evidence="3">Ig domain-containing protein</fullName>
    </submittedName>
</protein>
<keyword evidence="4" id="KW-1185">Reference proteome</keyword>
<keyword evidence="1" id="KW-0732">Signal</keyword>
<dbReference type="PANTHER" id="PTHR21559">
    <property type="entry name" value="DYSTROGLYCAN-RELATED"/>
    <property type="match status" value="1"/>
</dbReference>
<dbReference type="Proteomes" id="UP001301442">
    <property type="component" value="Chromosome"/>
</dbReference>
<dbReference type="RefSeq" id="WP_348395400.1">
    <property type="nucleotide sequence ID" value="NZ_CP136600.1"/>
</dbReference>
<feature type="domain" description="Dystroglycan-type cadherin-like" evidence="2">
    <location>
        <begin position="32"/>
        <end position="126"/>
    </location>
</feature>
<dbReference type="InterPro" id="IPR013783">
    <property type="entry name" value="Ig-like_fold"/>
</dbReference>
<dbReference type="Pfam" id="PF05345">
    <property type="entry name" value="He_PIG"/>
    <property type="match status" value="3"/>
</dbReference>
<dbReference type="EMBL" id="CP136600">
    <property type="protein sequence ID" value="WOH36589.1"/>
    <property type="molecule type" value="Genomic_DNA"/>
</dbReference>
<proteinExistence type="predicted"/>
<dbReference type="InterPro" id="IPR006644">
    <property type="entry name" value="Cadg"/>
</dbReference>
<reference evidence="3 4" key="1">
    <citation type="submission" date="2023-09" db="EMBL/GenBank/DDBJ databases">
        <authorList>
            <person name="Qi X."/>
        </authorList>
    </citation>
    <scope>NUCLEOTIDE SEQUENCE [LARGE SCALE GENOMIC DNA]</scope>
    <source>
        <strain evidence="3 4">S1-1</strain>
    </source>
</reference>
<feature type="signal peptide" evidence="1">
    <location>
        <begin position="1"/>
        <end position="21"/>
    </location>
</feature>